<dbReference type="Proteomes" id="UP000024900">
    <property type="component" value="Unassembled WGS sequence"/>
</dbReference>
<feature type="region of interest" description="Disordered" evidence="1">
    <location>
        <begin position="66"/>
        <end position="95"/>
    </location>
</feature>
<feature type="compositionally biased region" description="Basic and acidic residues" evidence="1">
    <location>
        <begin position="84"/>
        <end position="95"/>
    </location>
</feature>
<sequence>MIVDRIRPFGIDVSQGLASGPTTALGEVADSRTNIAMLAAQTSAMPSRTHLKSEWIKKLTAAISPIESAPAPPGAEPSHGVTVAERRSGQGERQH</sequence>
<protein>
    <submittedName>
        <fullName evidence="2">Uncharacterized protein</fullName>
    </submittedName>
</protein>
<comment type="caution">
    <text evidence="2">The sequence shown here is derived from an EMBL/GenBank/DDBJ whole genome shotgun (WGS) entry which is preliminary data.</text>
</comment>
<dbReference type="AlphaFoldDB" id="A0A837C660"/>
<organism evidence="2 3">
    <name type="scientific">Bradyrhizobium diazoefficiens SEMIA 5080</name>
    <dbReference type="NCBI Taxonomy" id="754504"/>
    <lineage>
        <taxon>Bacteria</taxon>
        <taxon>Pseudomonadati</taxon>
        <taxon>Pseudomonadota</taxon>
        <taxon>Alphaproteobacteria</taxon>
        <taxon>Hyphomicrobiales</taxon>
        <taxon>Nitrobacteraceae</taxon>
        <taxon>Bradyrhizobium</taxon>
    </lineage>
</organism>
<proteinExistence type="predicted"/>
<evidence type="ECO:0000313" key="3">
    <source>
        <dbReference type="Proteomes" id="UP000024900"/>
    </source>
</evidence>
<evidence type="ECO:0000313" key="2">
    <source>
        <dbReference type="EMBL" id="KGJ64273.1"/>
    </source>
</evidence>
<evidence type="ECO:0000256" key="1">
    <source>
        <dbReference type="SAM" id="MobiDB-lite"/>
    </source>
</evidence>
<dbReference type="EMBL" id="ADOU02000008">
    <property type="protein sequence ID" value="KGJ64273.1"/>
    <property type="molecule type" value="Genomic_DNA"/>
</dbReference>
<name>A0A837C660_9BRAD</name>
<reference evidence="2 3" key="1">
    <citation type="journal article" date="2014" name="BMC Genomics">
        <title>Comparative genomics of Bradyrhizobium japonicum CPAC 15 and Bradyrhizobium diazoefficiens CPAC 7: elite model strains for understanding symbiotic performance with soybean.</title>
        <authorList>
            <person name="Siqueira A.F."/>
            <person name="Ormeno-Orrillo E."/>
            <person name="Souza R.C."/>
            <person name="Rodrigues E.P."/>
            <person name="Almeida L.G."/>
            <person name="Barcellos F.G."/>
            <person name="Batista J.S."/>
            <person name="Nakatami A.S."/>
            <person name="Martinez-Romero E."/>
            <person name="Vasconcelos A.T."/>
            <person name="Hungria M."/>
        </authorList>
    </citation>
    <scope>NUCLEOTIDE SEQUENCE [LARGE SCALE GENOMIC DNA]</scope>
    <source>
        <strain evidence="2 3">SEMIA 5080</strain>
    </source>
</reference>
<accession>A0A837C660</accession>
<gene>
    <name evidence="2" type="ORF">BJA5080_06075</name>
</gene>